<feature type="signal peptide" evidence="2">
    <location>
        <begin position="1"/>
        <end position="27"/>
    </location>
</feature>
<dbReference type="EMBL" id="KC613062">
    <property type="protein sequence ID" value="AGH60493.1"/>
    <property type="molecule type" value="Genomic_DNA"/>
</dbReference>
<name>M4SVQ6_9TRYP</name>
<feature type="compositionally biased region" description="Basic residues" evidence="1">
    <location>
        <begin position="254"/>
        <end position="283"/>
    </location>
</feature>
<dbReference type="AlphaFoldDB" id="M4SVQ6"/>
<feature type="region of interest" description="Disordered" evidence="1">
    <location>
        <begin position="210"/>
        <end position="327"/>
    </location>
</feature>
<feature type="compositionally biased region" description="Basic residues" evidence="1">
    <location>
        <begin position="227"/>
        <end position="244"/>
    </location>
</feature>
<feature type="compositionally biased region" description="Polar residues" evidence="1">
    <location>
        <begin position="291"/>
        <end position="313"/>
    </location>
</feature>
<evidence type="ECO:0000256" key="1">
    <source>
        <dbReference type="SAM" id="MobiDB-lite"/>
    </source>
</evidence>
<reference evidence="3" key="1">
    <citation type="submission" date="2013-02" db="EMBL/GenBank/DDBJ databases">
        <authorList>
            <person name="Cross G.A.M."/>
            <person name="Kim H.-S."/>
            <person name="Wickstead B."/>
        </authorList>
    </citation>
    <scope>NUCLEOTIDE SEQUENCE</scope>
    <source>
        <strain evidence="3">Lister 427</strain>
    </source>
</reference>
<protein>
    <submittedName>
        <fullName evidence="3">Variant surface glycoprotein 1570</fullName>
    </submittedName>
</protein>
<keyword evidence="2" id="KW-0732">Signal</keyword>
<feature type="chain" id="PRO_5004057898" evidence="2">
    <location>
        <begin position="28"/>
        <end position="362"/>
    </location>
</feature>
<dbReference type="VEuPathDB" id="TriTrypDB:Tb427_000300300"/>
<proteinExistence type="predicted"/>
<evidence type="ECO:0000256" key="2">
    <source>
        <dbReference type="SAM" id="SignalP"/>
    </source>
</evidence>
<evidence type="ECO:0000313" key="3">
    <source>
        <dbReference type="EMBL" id="AGH60493.1"/>
    </source>
</evidence>
<organism evidence="3">
    <name type="scientific">Trypanosoma brucei</name>
    <dbReference type="NCBI Taxonomy" id="5691"/>
    <lineage>
        <taxon>Eukaryota</taxon>
        <taxon>Discoba</taxon>
        <taxon>Euglenozoa</taxon>
        <taxon>Kinetoplastea</taxon>
        <taxon>Metakinetoplastina</taxon>
        <taxon>Trypanosomatida</taxon>
        <taxon>Trypanosomatidae</taxon>
        <taxon>Trypanosoma</taxon>
    </lineage>
</organism>
<accession>M4SVQ6</accession>
<reference evidence="3" key="2">
    <citation type="journal article" date="2014" name="Mol. Biochem. Parasitol.">
        <title>Capturing the variant surface glycoprotein repertoire (the VSGnome) of Trypanosoma brucei Lister 427.</title>
        <authorList>
            <person name="Cross G.A."/>
            <person name="Kim H.S."/>
            <person name="Wickstead B."/>
        </authorList>
    </citation>
    <scope>NUCLEOTIDE SEQUENCE</scope>
    <source>
        <strain evidence="3">Lister 427</strain>
    </source>
</reference>
<sequence>MPASNTENAPAVVSLLVLVGCTATAASEELTDSNLQAKLNTRCKVVDYLALRAKLLGSKLTENLHTIEQNADLIAKWEILAANTNHAAADSFGALAAYGRALNKQQLVQIKTTTETYLKTAAILQRRVATDAALQAMAEAALATTATAIASGKNGEDNDPQTLPTTFAISLAAACRIADLHKVAGADTIQNALSKKITINQLPTAAATALQPPPTLTCTGSSNPKWASRKQRTRLQQHWQQRHTRLFDHNQQAKAKRRAHNRLRHRGRQRKRQLRQNTRRRKRGDTNRRNSQTGDVQSQNSHSGVHNKTNGPKTSRAKVKTRISSSTTRADRWLETARRCIRNSYKKLLWIGSRTIHKNVYH</sequence>